<accession>A0ACC0ZWV8</accession>
<dbReference type="Proteomes" id="UP001164250">
    <property type="component" value="Chromosome 15"/>
</dbReference>
<keyword evidence="2" id="KW-1185">Reference proteome</keyword>
<sequence>MVKEIDWEDFTLEISEDFASDALGVYYYDSSISFTKEEGFGGSSNPKVIFRVEFTMKNRFESYKGYTLGKVSSEDEYYSLVINFKEAVFGVEKEIEVTRLESCRTCDGSGEKPGPKPYKCITCGGQGQVVSSARTPLGVFQQVMTSS</sequence>
<protein>
    <submittedName>
        <fullName evidence="1">Uncharacterized protein</fullName>
    </submittedName>
</protein>
<dbReference type="EMBL" id="CM047910">
    <property type="protein sequence ID" value="KAJ0076438.1"/>
    <property type="molecule type" value="Genomic_DNA"/>
</dbReference>
<evidence type="ECO:0000313" key="1">
    <source>
        <dbReference type="EMBL" id="KAJ0076438.1"/>
    </source>
</evidence>
<organism evidence="1 2">
    <name type="scientific">Pistacia atlantica</name>
    <dbReference type="NCBI Taxonomy" id="434234"/>
    <lineage>
        <taxon>Eukaryota</taxon>
        <taxon>Viridiplantae</taxon>
        <taxon>Streptophyta</taxon>
        <taxon>Embryophyta</taxon>
        <taxon>Tracheophyta</taxon>
        <taxon>Spermatophyta</taxon>
        <taxon>Magnoliopsida</taxon>
        <taxon>eudicotyledons</taxon>
        <taxon>Gunneridae</taxon>
        <taxon>Pentapetalae</taxon>
        <taxon>rosids</taxon>
        <taxon>malvids</taxon>
        <taxon>Sapindales</taxon>
        <taxon>Anacardiaceae</taxon>
        <taxon>Pistacia</taxon>
    </lineage>
</organism>
<name>A0ACC0ZWV8_9ROSI</name>
<gene>
    <name evidence="1" type="ORF">Patl1_35198</name>
</gene>
<reference evidence="2" key="1">
    <citation type="journal article" date="2023" name="G3 (Bethesda)">
        <title>Genome assembly and association tests identify interacting loci associated with vigor, precocity, and sex in interspecific pistachio rootstocks.</title>
        <authorList>
            <person name="Palmer W."/>
            <person name="Jacygrad E."/>
            <person name="Sagayaradj S."/>
            <person name="Cavanaugh K."/>
            <person name="Han R."/>
            <person name="Bertier L."/>
            <person name="Beede B."/>
            <person name="Kafkas S."/>
            <person name="Golino D."/>
            <person name="Preece J."/>
            <person name="Michelmore R."/>
        </authorList>
    </citation>
    <scope>NUCLEOTIDE SEQUENCE [LARGE SCALE GENOMIC DNA]</scope>
</reference>
<proteinExistence type="predicted"/>
<comment type="caution">
    <text evidence="1">The sequence shown here is derived from an EMBL/GenBank/DDBJ whole genome shotgun (WGS) entry which is preliminary data.</text>
</comment>
<evidence type="ECO:0000313" key="2">
    <source>
        <dbReference type="Proteomes" id="UP001164250"/>
    </source>
</evidence>